<evidence type="ECO:0000313" key="25">
    <source>
        <dbReference type="EMBL" id="KAK9961285.1"/>
    </source>
</evidence>
<reference evidence="25 26" key="1">
    <citation type="submission" date="2024-05" db="EMBL/GenBank/DDBJ databases">
        <title>A high-quality chromosomal-level genome assembly of Topmouth culter (Culter alburnus).</title>
        <authorList>
            <person name="Zhao H."/>
        </authorList>
    </citation>
    <scope>NUCLEOTIDE SEQUENCE [LARGE SCALE GENOMIC DNA]</scope>
    <source>
        <strain evidence="25">CATC2023</strain>
        <tissue evidence="25">Muscle</tissue>
    </source>
</reference>
<dbReference type="PANTHER" id="PTHR44899">
    <property type="entry name" value="CAMK FAMILY PROTEIN KINASE"/>
    <property type="match status" value="1"/>
</dbReference>
<sequence>MPRFRERPGQTHCLPSTQTSSDLNSLIANRYIIQQRLGKGSFGTVYLVKDTKAVAADRLKVLKEIPVGDLKPNETVHAIQEAQLLSQLNHPAILKFYTSFLERDAFCIITEYCEDKDLDCKLEELKHTGRTLSEPQVCEWLCQLLLGVHYIHQRRILHRDLKAKNIFLRKNIVKIGDFGVSCLLMGSCDLATTFTGTPYYMSPEALSHRGYDSKSDIWSLGCILYEMCCLVHAFEGQNFLAVVLKIVEGPTPSLPETYSQQLNSLMQSMLEKDSSRRISAADALRSRFIEESLQSMKHKFFSLTLRDKSMGGERDASQILRALQKKVHLQTLRERSEVQKMSPRERMRLRKLQAADEKARKMKKIVEEKYQENHLRMQEYKSKNFQKVSVDVLKVRTEGGVNKTQPIQSETPKGNSELAGSISHLSDKMCKSLSKDHAIPEDPQVAEAFYSVDEFESCSEADSDGEEDSEDNLPTDPSCQTFGQDSDLEAMIRHMEKVLDGDSDGAEAEEEKPQLGSLGVNSMNTSMAEGRIERMRQSVCRRLGEEVFLKVYDYLKQARQRQESEESIKQALNQLVEKPSDCFEVDQLLYYEELLLAAQENTSIHEKILESTQPLGVVIYNCYNSVNTPVFAQSAVRVQSGRSVRCGRDSRITAVPLIARSHQP</sequence>
<keyword evidence="14" id="KW-0175">Coiled coil</keyword>
<dbReference type="PANTHER" id="PTHR44899:SF8">
    <property type="entry name" value="NIMA-RELATED KINASE 11"/>
    <property type="match status" value="1"/>
</dbReference>
<keyword evidence="15" id="KW-0464">Manganese</keyword>
<evidence type="ECO:0000256" key="20">
    <source>
        <dbReference type="ARBA" id="ARBA00055453"/>
    </source>
</evidence>
<evidence type="ECO:0000256" key="9">
    <source>
        <dbReference type="ARBA" id="ARBA00022723"/>
    </source>
</evidence>
<dbReference type="FunFam" id="3.30.200.20:FF:000332">
    <property type="entry name" value="NIMA related kinase 11"/>
    <property type="match status" value="1"/>
</dbReference>
<evidence type="ECO:0000256" key="11">
    <source>
        <dbReference type="ARBA" id="ARBA00022777"/>
    </source>
</evidence>
<comment type="cofactor">
    <cofactor evidence="1">
        <name>Mn(2+)</name>
        <dbReference type="ChEBI" id="CHEBI:29035"/>
    </cofactor>
</comment>
<keyword evidence="11" id="KW-0418">Kinase</keyword>
<protein>
    <recommendedName>
        <fullName evidence="21">Serine/threonine-protein kinase Nek11</fullName>
        <ecNumber evidence="5">2.7.11.1</ecNumber>
    </recommendedName>
    <alternativeName>
        <fullName evidence="22">Never in mitosis A-related kinase 11</fullName>
    </alternativeName>
</protein>
<dbReference type="GO" id="GO:0046872">
    <property type="term" value="F:metal ion binding"/>
    <property type="evidence" value="ECO:0007669"/>
    <property type="project" value="UniProtKB-KW"/>
</dbReference>
<evidence type="ECO:0000256" key="15">
    <source>
        <dbReference type="ARBA" id="ARBA00023211"/>
    </source>
</evidence>
<dbReference type="PROSITE" id="PS00108">
    <property type="entry name" value="PROTEIN_KINASE_ST"/>
    <property type="match status" value="1"/>
</dbReference>
<dbReference type="InterPro" id="IPR011009">
    <property type="entry name" value="Kinase-like_dom_sf"/>
</dbReference>
<name>A0AAW1ZMH3_CULAL</name>
<evidence type="ECO:0000256" key="13">
    <source>
        <dbReference type="ARBA" id="ARBA00022842"/>
    </source>
</evidence>
<comment type="subcellular location">
    <subcellularLocation>
        <location evidence="3">Nucleus</location>
        <location evidence="3">Nucleolus</location>
    </subcellularLocation>
</comment>
<feature type="domain" description="Protein kinase" evidence="24">
    <location>
        <begin position="31"/>
        <end position="301"/>
    </location>
</feature>
<dbReference type="EC" id="2.7.11.1" evidence="5"/>
<keyword evidence="16" id="KW-0539">Nucleus</keyword>
<keyword evidence="26" id="KW-1185">Reference proteome</keyword>
<keyword evidence="7" id="KW-0597">Phosphoprotein</keyword>
<dbReference type="AlphaFoldDB" id="A0AAW1ZMH3"/>
<dbReference type="EMBL" id="JAWDJR010000016">
    <property type="protein sequence ID" value="KAK9961285.1"/>
    <property type="molecule type" value="Genomic_DNA"/>
</dbReference>
<evidence type="ECO:0000256" key="2">
    <source>
        <dbReference type="ARBA" id="ARBA00001946"/>
    </source>
</evidence>
<proteinExistence type="inferred from homology"/>
<evidence type="ECO:0000256" key="3">
    <source>
        <dbReference type="ARBA" id="ARBA00004604"/>
    </source>
</evidence>
<dbReference type="Pfam" id="PF00069">
    <property type="entry name" value="Pkinase"/>
    <property type="match status" value="1"/>
</dbReference>
<accession>A0AAW1ZMH3</accession>
<feature type="compositionally biased region" description="Acidic residues" evidence="23">
    <location>
        <begin position="456"/>
        <end position="473"/>
    </location>
</feature>
<evidence type="ECO:0000256" key="21">
    <source>
        <dbReference type="ARBA" id="ARBA00073378"/>
    </source>
</evidence>
<evidence type="ECO:0000256" key="5">
    <source>
        <dbReference type="ARBA" id="ARBA00012513"/>
    </source>
</evidence>
<comment type="catalytic activity">
    <reaction evidence="18">
        <text>L-threonyl-[protein] + ATP = O-phospho-L-threonyl-[protein] + ADP + H(+)</text>
        <dbReference type="Rhea" id="RHEA:46608"/>
        <dbReference type="Rhea" id="RHEA-COMP:11060"/>
        <dbReference type="Rhea" id="RHEA-COMP:11605"/>
        <dbReference type="ChEBI" id="CHEBI:15378"/>
        <dbReference type="ChEBI" id="CHEBI:30013"/>
        <dbReference type="ChEBI" id="CHEBI:30616"/>
        <dbReference type="ChEBI" id="CHEBI:61977"/>
        <dbReference type="ChEBI" id="CHEBI:456216"/>
        <dbReference type="EC" id="2.7.11.1"/>
    </reaction>
</comment>
<evidence type="ECO:0000256" key="6">
    <source>
        <dbReference type="ARBA" id="ARBA00022527"/>
    </source>
</evidence>
<keyword evidence="8" id="KW-0808">Transferase</keyword>
<evidence type="ECO:0000256" key="1">
    <source>
        <dbReference type="ARBA" id="ARBA00001936"/>
    </source>
</evidence>
<evidence type="ECO:0000256" key="22">
    <source>
        <dbReference type="ARBA" id="ARBA00075647"/>
    </source>
</evidence>
<evidence type="ECO:0000256" key="23">
    <source>
        <dbReference type="SAM" id="MobiDB-lite"/>
    </source>
</evidence>
<dbReference type="SUPFAM" id="SSF56112">
    <property type="entry name" value="Protein kinase-like (PK-like)"/>
    <property type="match status" value="1"/>
</dbReference>
<evidence type="ECO:0000259" key="24">
    <source>
        <dbReference type="PROSITE" id="PS50011"/>
    </source>
</evidence>
<evidence type="ECO:0000256" key="19">
    <source>
        <dbReference type="ARBA" id="ARBA00048679"/>
    </source>
</evidence>
<evidence type="ECO:0000256" key="4">
    <source>
        <dbReference type="ARBA" id="ARBA00010886"/>
    </source>
</evidence>
<comment type="catalytic activity">
    <reaction evidence="19">
        <text>L-seryl-[protein] + ATP = O-phospho-L-seryl-[protein] + ADP + H(+)</text>
        <dbReference type="Rhea" id="RHEA:17989"/>
        <dbReference type="Rhea" id="RHEA-COMP:9863"/>
        <dbReference type="Rhea" id="RHEA-COMP:11604"/>
        <dbReference type="ChEBI" id="CHEBI:15378"/>
        <dbReference type="ChEBI" id="CHEBI:29999"/>
        <dbReference type="ChEBI" id="CHEBI:30616"/>
        <dbReference type="ChEBI" id="CHEBI:83421"/>
        <dbReference type="ChEBI" id="CHEBI:456216"/>
        <dbReference type="EC" id="2.7.11.1"/>
    </reaction>
</comment>
<dbReference type="GO" id="GO:0004674">
    <property type="term" value="F:protein serine/threonine kinase activity"/>
    <property type="evidence" value="ECO:0007669"/>
    <property type="project" value="UniProtKB-KW"/>
</dbReference>
<evidence type="ECO:0000256" key="8">
    <source>
        <dbReference type="ARBA" id="ARBA00022679"/>
    </source>
</evidence>
<keyword evidence="12" id="KW-0067">ATP-binding</keyword>
<dbReference type="GO" id="GO:0005730">
    <property type="term" value="C:nucleolus"/>
    <property type="evidence" value="ECO:0007669"/>
    <property type="project" value="UniProtKB-SubCell"/>
</dbReference>
<gene>
    <name evidence="25" type="ORF">ABG768_009080</name>
</gene>
<dbReference type="GO" id="GO:0005524">
    <property type="term" value="F:ATP binding"/>
    <property type="evidence" value="ECO:0007669"/>
    <property type="project" value="UniProtKB-KW"/>
</dbReference>
<comment type="similarity">
    <text evidence="4">Belongs to the protein kinase superfamily. NEK Ser/Thr protein kinase family. NIMA subfamily.</text>
</comment>
<keyword evidence="17" id="KW-0131">Cell cycle</keyword>
<comment type="function">
    <text evidence="20">Protein kinase which plays an important role in the G2/M checkpoint response to DNA damage. Controls degradation of CDC25A by directly phosphorylating it on residues whose phosphorylation is required for BTRC-mediated polyubiquitination and degradation.</text>
</comment>
<evidence type="ECO:0000256" key="16">
    <source>
        <dbReference type="ARBA" id="ARBA00023242"/>
    </source>
</evidence>
<keyword evidence="13" id="KW-0460">Magnesium</keyword>
<dbReference type="InterPro" id="IPR008271">
    <property type="entry name" value="Ser/Thr_kinase_AS"/>
</dbReference>
<evidence type="ECO:0000256" key="7">
    <source>
        <dbReference type="ARBA" id="ARBA00022553"/>
    </source>
</evidence>
<feature type="region of interest" description="Disordered" evidence="23">
    <location>
        <begin position="500"/>
        <end position="522"/>
    </location>
</feature>
<evidence type="ECO:0000256" key="10">
    <source>
        <dbReference type="ARBA" id="ARBA00022741"/>
    </source>
</evidence>
<feature type="region of interest" description="Disordered" evidence="23">
    <location>
        <begin position="401"/>
        <end position="420"/>
    </location>
</feature>
<evidence type="ECO:0000256" key="12">
    <source>
        <dbReference type="ARBA" id="ARBA00022840"/>
    </source>
</evidence>
<feature type="compositionally biased region" description="Polar residues" evidence="23">
    <location>
        <begin position="402"/>
        <end position="414"/>
    </location>
</feature>
<keyword evidence="9" id="KW-0479">Metal-binding</keyword>
<keyword evidence="10" id="KW-0547">Nucleotide-binding</keyword>
<dbReference type="FunFam" id="1.10.510.10:FF:001071">
    <property type="entry name" value="NIMA related kinase 11"/>
    <property type="match status" value="1"/>
</dbReference>
<evidence type="ECO:0000256" key="18">
    <source>
        <dbReference type="ARBA" id="ARBA00047899"/>
    </source>
</evidence>
<dbReference type="Gene3D" id="1.10.510.10">
    <property type="entry name" value="Transferase(Phosphotransferase) domain 1"/>
    <property type="match status" value="1"/>
</dbReference>
<keyword evidence="6" id="KW-0723">Serine/threonine-protein kinase</keyword>
<organism evidence="25 26">
    <name type="scientific">Culter alburnus</name>
    <name type="common">Topmouth culter</name>
    <dbReference type="NCBI Taxonomy" id="194366"/>
    <lineage>
        <taxon>Eukaryota</taxon>
        <taxon>Metazoa</taxon>
        <taxon>Chordata</taxon>
        <taxon>Craniata</taxon>
        <taxon>Vertebrata</taxon>
        <taxon>Euteleostomi</taxon>
        <taxon>Actinopterygii</taxon>
        <taxon>Neopterygii</taxon>
        <taxon>Teleostei</taxon>
        <taxon>Ostariophysi</taxon>
        <taxon>Cypriniformes</taxon>
        <taxon>Xenocyprididae</taxon>
        <taxon>Xenocypridinae</taxon>
        <taxon>Culter</taxon>
    </lineage>
</organism>
<dbReference type="InterPro" id="IPR051131">
    <property type="entry name" value="NEK_Ser/Thr_kinase_NIMA"/>
</dbReference>
<dbReference type="SMART" id="SM00220">
    <property type="entry name" value="S_TKc"/>
    <property type="match status" value="1"/>
</dbReference>
<feature type="region of interest" description="Disordered" evidence="23">
    <location>
        <begin position="456"/>
        <end position="483"/>
    </location>
</feature>
<feature type="compositionally biased region" description="Acidic residues" evidence="23">
    <location>
        <begin position="501"/>
        <end position="510"/>
    </location>
</feature>
<dbReference type="InterPro" id="IPR000719">
    <property type="entry name" value="Prot_kinase_dom"/>
</dbReference>
<comment type="caution">
    <text evidence="25">The sequence shown here is derived from an EMBL/GenBank/DDBJ whole genome shotgun (WGS) entry which is preliminary data.</text>
</comment>
<evidence type="ECO:0000313" key="26">
    <source>
        <dbReference type="Proteomes" id="UP001479290"/>
    </source>
</evidence>
<comment type="cofactor">
    <cofactor evidence="2">
        <name>Mg(2+)</name>
        <dbReference type="ChEBI" id="CHEBI:18420"/>
    </cofactor>
</comment>
<evidence type="ECO:0000256" key="14">
    <source>
        <dbReference type="ARBA" id="ARBA00023054"/>
    </source>
</evidence>
<dbReference type="Proteomes" id="UP001479290">
    <property type="component" value="Unassembled WGS sequence"/>
</dbReference>
<dbReference type="PROSITE" id="PS50011">
    <property type="entry name" value="PROTEIN_KINASE_DOM"/>
    <property type="match status" value="1"/>
</dbReference>
<evidence type="ECO:0000256" key="17">
    <source>
        <dbReference type="ARBA" id="ARBA00023306"/>
    </source>
</evidence>
<dbReference type="Gene3D" id="3.30.200.20">
    <property type="entry name" value="Phosphorylase Kinase, domain 1"/>
    <property type="match status" value="1"/>
</dbReference>